<keyword evidence="15" id="KW-1185">Reference proteome</keyword>
<dbReference type="HAMAP" id="MF_00964">
    <property type="entry name" value="DEAD_helicase_DeaD"/>
    <property type="match status" value="1"/>
</dbReference>
<dbReference type="PROSITE" id="PS51192">
    <property type="entry name" value="HELICASE_ATP_BIND_1"/>
    <property type="match status" value="1"/>
</dbReference>
<dbReference type="EMBL" id="BAABRT010000010">
    <property type="protein sequence ID" value="GAA5525022.1"/>
    <property type="molecule type" value="Genomic_DNA"/>
</dbReference>
<dbReference type="InterPro" id="IPR000629">
    <property type="entry name" value="RNA-helicase_DEAD-box_CS"/>
</dbReference>
<evidence type="ECO:0000313" key="14">
    <source>
        <dbReference type="EMBL" id="GAA5525022.1"/>
    </source>
</evidence>
<dbReference type="EC" id="3.6.4.13" evidence="8"/>
<feature type="domain" description="Helicase ATP-binding" evidence="11">
    <location>
        <begin position="47"/>
        <end position="218"/>
    </location>
</feature>
<feature type="region of interest" description="Disordered" evidence="10">
    <location>
        <begin position="555"/>
        <end position="613"/>
    </location>
</feature>
<evidence type="ECO:0000259" key="12">
    <source>
        <dbReference type="PROSITE" id="PS51194"/>
    </source>
</evidence>
<keyword evidence="3 8" id="KW-0378">Hydrolase</keyword>
<dbReference type="SMART" id="SM00490">
    <property type="entry name" value="HELICc"/>
    <property type="match status" value="1"/>
</dbReference>
<dbReference type="InterPro" id="IPR011545">
    <property type="entry name" value="DEAD/DEAH_box_helicase_dom"/>
</dbReference>
<evidence type="ECO:0000256" key="2">
    <source>
        <dbReference type="ARBA" id="ARBA00022741"/>
    </source>
</evidence>
<keyword evidence="2 8" id="KW-0547">Nucleotide-binding</keyword>
<comment type="similarity">
    <text evidence="8">Belongs to the DEAD box helicase family. DeaD/CsdA subfamily.</text>
</comment>
<organism evidence="14 15">
    <name type="scientific">Microbulbifer aestuariivivens</name>
    <dbReference type="NCBI Taxonomy" id="1908308"/>
    <lineage>
        <taxon>Bacteria</taxon>
        <taxon>Pseudomonadati</taxon>
        <taxon>Pseudomonadota</taxon>
        <taxon>Gammaproteobacteria</taxon>
        <taxon>Cellvibrionales</taxon>
        <taxon>Microbulbiferaceae</taxon>
        <taxon>Microbulbifer</taxon>
    </lineage>
</organism>
<feature type="compositionally biased region" description="Basic and acidic residues" evidence="10">
    <location>
        <begin position="449"/>
        <end position="486"/>
    </location>
</feature>
<dbReference type="Pfam" id="PF03880">
    <property type="entry name" value="DbpA"/>
    <property type="match status" value="1"/>
</dbReference>
<evidence type="ECO:0000256" key="6">
    <source>
        <dbReference type="ARBA" id="ARBA00022884"/>
    </source>
</evidence>
<protein>
    <recommendedName>
        <fullName evidence="8">ATP-dependent RNA helicase DeaD</fullName>
        <ecNumber evidence="8">3.6.4.13</ecNumber>
    </recommendedName>
    <alternativeName>
        <fullName evidence="8">Cold-shock DEAD box protein A</fullName>
    </alternativeName>
</protein>
<feature type="short sequence motif" description="Q motif" evidence="9">
    <location>
        <begin position="16"/>
        <end position="44"/>
    </location>
</feature>
<dbReference type="Proteomes" id="UP001408594">
    <property type="component" value="Unassembled WGS sequence"/>
</dbReference>
<comment type="subcellular location">
    <subcellularLocation>
        <location evidence="8">Cytoplasm</location>
    </subcellularLocation>
</comment>
<dbReference type="Pfam" id="PF00271">
    <property type="entry name" value="Helicase_C"/>
    <property type="match status" value="1"/>
</dbReference>
<evidence type="ECO:0000256" key="7">
    <source>
        <dbReference type="ARBA" id="ARBA00023016"/>
    </source>
</evidence>
<dbReference type="InterPro" id="IPR050547">
    <property type="entry name" value="DEAD_box_RNA_helicases"/>
</dbReference>
<evidence type="ECO:0000256" key="3">
    <source>
        <dbReference type="ARBA" id="ARBA00022801"/>
    </source>
</evidence>
<comment type="caution">
    <text evidence="14">The sequence shown here is derived from an EMBL/GenBank/DDBJ whole genome shotgun (WGS) entry which is preliminary data.</text>
</comment>
<evidence type="ECO:0000259" key="13">
    <source>
        <dbReference type="PROSITE" id="PS51195"/>
    </source>
</evidence>
<dbReference type="InterPro" id="IPR044742">
    <property type="entry name" value="DEAD/DEAH_RhlB"/>
</dbReference>
<evidence type="ECO:0000256" key="8">
    <source>
        <dbReference type="HAMAP-Rule" id="MF_00964"/>
    </source>
</evidence>
<dbReference type="CDD" id="cd18787">
    <property type="entry name" value="SF2_C_DEAD"/>
    <property type="match status" value="1"/>
</dbReference>
<feature type="domain" description="Helicase C-terminal" evidence="12">
    <location>
        <begin position="242"/>
        <end position="389"/>
    </location>
</feature>
<evidence type="ECO:0000256" key="10">
    <source>
        <dbReference type="SAM" id="MobiDB-lite"/>
    </source>
</evidence>
<gene>
    <name evidence="8 14" type="primary">deaD</name>
    <name evidence="8" type="synonym">csdA</name>
    <name evidence="14" type="ORF">Maes01_01582</name>
</gene>
<reference evidence="14 15" key="1">
    <citation type="submission" date="2024-02" db="EMBL/GenBank/DDBJ databases">
        <title>Microbulbifer aestuariivivens NBRC 112533.</title>
        <authorList>
            <person name="Ichikawa N."/>
            <person name="Katano-Makiyama Y."/>
            <person name="Hidaka K."/>
        </authorList>
    </citation>
    <scope>NUCLEOTIDE SEQUENCE [LARGE SCALE GENOMIC DNA]</scope>
    <source>
        <strain evidence="14 15">NBRC 112533</strain>
    </source>
</reference>
<dbReference type="CDD" id="cd00268">
    <property type="entry name" value="DEADc"/>
    <property type="match status" value="1"/>
</dbReference>
<dbReference type="InterPro" id="IPR034415">
    <property type="entry name" value="CsdA_RRM"/>
</dbReference>
<evidence type="ECO:0000313" key="15">
    <source>
        <dbReference type="Proteomes" id="UP001408594"/>
    </source>
</evidence>
<feature type="domain" description="DEAD-box RNA helicase Q" evidence="13">
    <location>
        <begin position="16"/>
        <end position="44"/>
    </location>
</feature>
<evidence type="ECO:0000256" key="1">
    <source>
        <dbReference type="ARBA" id="ARBA00022490"/>
    </source>
</evidence>
<evidence type="ECO:0000256" key="9">
    <source>
        <dbReference type="PROSITE-ProRule" id="PRU00552"/>
    </source>
</evidence>
<dbReference type="InterPro" id="IPR012677">
    <property type="entry name" value="Nucleotide-bd_a/b_plait_sf"/>
</dbReference>
<dbReference type="GO" id="GO:0004386">
    <property type="term" value="F:helicase activity"/>
    <property type="evidence" value="ECO:0007669"/>
    <property type="project" value="UniProtKB-KW"/>
</dbReference>
<dbReference type="Gene3D" id="3.30.70.330">
    <property type="match status" value="1"/>
</dbReference>
<feature type="compositionally biased region" description="Low complexity" evidence="10">
    <location>
        <begin position="586"/>
        <end position="600"/>
    </location>
</feature>
<proteinExistence type="inferred from homology"/>
<dbReference type="Gene3D" id="3.40.50.300">
    <property type="entry name" value="P-loop containing nucleotide triphosphate hydrolases"/>
    <property type="match status" value="2"/>
</dbReference>
<keyword evidence="4 8" id="KW-0347">Helicase</keyword>
<dbReference type="SUPFAM" id="SSF52540">
    <property type="entry name" value="P-loop containing nucleoside triphosphate hydrolases"/>
    <property type="match status" value="1"/>
</dbReference>
<dbReference type="PROSITE" id="PS51194">
    <property type="entry name" value="HELICASE_CTER"/>
    <property type="match status" value="1"/>
</dbReference>
<dbReference type="SMART" id="SM00487">
    <property type="entry name" value="DEXDc"/>
    <property type="match status" value="1"/>
</dbReference>
<dbReference type="InterPro" id="IPR027417">
    <property type="entry name" value="P-loop_NTPase"/>
</dbReference>
<dbReference type="CDD" id="cd12499">
    <property type="entry name" value="RRM_EcCsdA_like"/>
    <property type="match status" value="1"/>
</dbReference>
<name>A0ABP9WP80_9GAMM</name>
<keyword evidence="5 8" id="KW-0067">ATP-binding</keyword>
<dbReference type="InterPro" id="IPR014014">
    <property type="entry name" value="RNA_helicase_DEAD_Q_motif"/>
</dbReference>
<dbReference type="PANTHER" id="PTHR47963:SF8">
    <property type="entry name" value="ATP-DEPENDENT RNA HELICASE DEAD"/>
    <property type="match status" value="1"/>
</dbReference>
<dbReference type="Pfam" id="PF25399">
    <property type="entry name" value="DeaD_dimer"/>
    <property type="match status" value="1"/>
</dbReference>
<feature type="region of interest" description="Disordered" evidence="10">
    <location>
        <begin position="444"/>
        <end position="486"/>
    </location>
</feature>
<dbReference type="InterPro" id="IPR057325">
    <property type="entry name" value="DeaD_dimer"/>
</dbReference>
<feature type="compositionally biased region" description="Basic residues" evidence="10">
    <location>
        <begin position="603"/>
        <end position="613"/>
    </location>
</feature>
<dbReference type="InterPro" id="IPR005580">
    <property type="entry name" value="DbpA/CsdA_RNA-bd_dom"/>
</dbReference>
<evidence type="ECO:0000256" key="5">
    <source>
        <dbReference type="ARBA" id="ARBA00022840"/>
    </source>
</evidence>
<dbReference type="InterPro" id="IPR001650">
    <property type="entry name" value="Helicase_C-like"/>
</dbReference>
<evidence type="ECO:0000256" key="4">
    <source>
        <dbReference type="ARBA" id="ARBA00022806"/>
    </source>
</evidence>
<evidence type="ECO:0000259" key="11">
    <source>
        <dbReference type="PROSITE" id="PS51192"/>
    </source>
</evidence>
<keyword evidence="6 8" id="KW-0694">RNA-binding</keyword>
<sequence>MQPQVKSEMTDTPEPVGFDQLNLPANILSAVQKLGYETPSPIQAQTIPSLLDGRDVLGQAQTGTGKTAAFALPLLAQLDVTSKRPQALVLAPTRELAIQVAEACQSYAQNLKGFHVAPIYGGADYRGQIKQLQRGVQLVVGTPGRVMDHMRRGSLDLSSLKTLVLDEADEMLRMGFIDDVQWVLEQLPEKRQIALFSATMPKEIARIAREHLHDPVEVKIKVKTETAETIRQRYWPVGGLHKLDALTRILEAEPVDATIIFVRTKNSTVELADKLAARGFASAALNGDMAQNLREGVIDKLKNGKLDIVVATDVAARGLDVKRISHVINYDIPYDTEAYIHRIGRTGRAGREGDAILFVAPRERRMLRVIEKATKKPIEQLELPSAKAVNSARMQRFRERITGTLEGAVDLAPYRQLVEEYLSMNETDPLQVAAALAAMAQGDQPLFVKEQEPRQQKRRDRDEDFEPRARKQGGYEKDKRMPAPDEGMERFRIEIGREHGVRPGNIVGAIANEVELESSYIGRIEIYPEFTTVDLPEGMPKEIFQHLQNVRVSGRPMKISKFEEGKGGPPAKGGKRKPAGSGKPGAGKPRPGKPASGKPSPGKPKHRKVKRDE</sequence>
<dbReference type="Pfam" id="PF00270">
    <property type="entry name" value="DEAD"/>
    <property type="match status" value="1"/>
</dbReference>
<keyword evidence="7 8" id="KW-0346">Stress response</keyword>
<dbReference type="InterPro" id="IPR014001">
    <property type="entry name" value="Helicase_ATP-bd"/>
</dbReference>
<comment type="catalytic activity">
    <reaction evidence="8">
        <text>ATP + H2O = ADP + phosphate + H(+)</text>
        <dbReference type="Rhea" id="RHEA:13065"/>
        <dbReference type="ChEBI" id="CHEBI:15377"/>
        <dbReference type="ChEBI" id="CHEBI:15378"/>
        <dbReference type="ChEBI" id="CHEBI:30616"/>
        <dbReference type="ChEBI" id="CHEBI:43474"/>
        <dbReference type="ChEBI" id="CHEBI:456216"/>
        <dbReference type="EC" id="3.6.4.13"/>
    </reaction>
</comment>
<accession>A0ABP9WP80</accession>
<keyword evidence="1 8" id="KW-0963">Cytoplasm</keyword>
<dbReference type="PROSITE" id="PS51195">
    <property type="entry name" value="Q_MOTIF"/>
    <property type="match status" value="1"/>
</dbReference>
<comment type="function">
    <text evidence="8">DEAD-box RNA helicase involved in various cellular processes at low temperature, including ribosome biogenesis, mRNA degradation and translation initiation.</text>
</comment>
<dbReference type="PROSITE" id="PS00039">
    <property type="entry name" value="DEAD_ATP_HELICASE"/>
    <property type="match status" value="1"/>
</dbReference>
<dbReference type="PANTHER" id="PTHR47963">
    <property type="entry name" value="DEAD-BOX ATP-DEPENDENT RNA HELICASE 47, MITOCHONDRIAL"/>
    <property type="match status" value="1"/>
</dbReference>
<dbReference type="InterPro" id="IPR028618">
    <property type="entry name" value="DEAD_helicase_DeaD"/>
</dbReference>